<comment type="caution">
    <text evidence="1">The sequence shown here is derived from an EMBL/GenBank/DDBJ whole genome shotgun (WGS) entry which is preliminary data.</text>
</comment>
<accession>A0ACC3S3Z2</accession>
<gene>
    <name evidence="1" type="ORF">M8818_007735</name>
</gene>
<evidence type="ECO:0000313" key="1">
    <source>
        <dbReference type="EMBL" id="KAK8192565.1"/>
    </source>
</evidence>
<keyword evidence="2" id="KW-1185">Reference proteome</keyword>
<reference evidence="1" key="1">
    <citation type="submission" date="2024-02" db="EMBL/GenBank/DDBJ databases">
        <title>Metagenome Assembled Genome of Zalaria obscura JY119.</title>
        <authorList>
            <person name="Vighnesh L."/>
            <person name="Jagadeeshwari U."/>
            <person name="Venkata Ramana C."/>
            <person name="Sasikala C."/>
        </authorList>
    </citation>
    <scope>NUCLEOTIDE SEQUENCE</scope>
    <source>
        <strain evidence="1">JY119</strain>
    </source>
</reference>
<dbReference type="EMBL" id="JAMKPW020000044">
    <property type="protein sequence ID" value="KAK8192565.1"/>
    <property type="molecule type" value="Genomic_DNA"/>
</dbReference>
<protein>
    <submittedName>
        <fullName evidence="1">Uncharacterized protein</fullName>
    </submittedName>
</protein>
<sequence length="926" mass="103313">MTNESPNLKSSARDFFFALGNTPQRNMSSYRPSYAGTGYGRPYDNRSSDRPPPPPPDHYAPPPPPPSGSDMFHFRGAAAREYPRESHGDSYRPGREAQPPQDFSFRHNQNAPAFPQDHGRNLPPRGPRNAGRGNDRSGRGRGNRRGRGGFVPKPANSRAILRADREPTPEQLPGMNDGQFRFKLDTQSDSESEDMDLGTPEPDSGNAHVDLDSEDSEDDEHPRAKRARIAPPEPVQEKPKWSNPDPYTALPPPAESKKVGEKMIKLMRKKKNETDNAGAKAAESSDFISFNFDDDEDKDGDEEEGEVSSSDRGTPPRRFSHLDHLHPDRKPASEDPPPNGMGNGKFSALGPDTSLDTWPPPPPAETTIAPARGRFEDATLRQDIAAAPTKKALKASLKRKRPEREKGDVTEEWEISEGVNSTPWRVRSSRPDDDVELCLHREIEDFYDFVKPQPFEEAVRHDLVARLESMANRWYANYRPHILAFGSFKAGLYLPTADMDLVMCSDSYMNGNYPEFGRSMSWMKKFGAKLVQAGIAKPGSLTEIPFAKVPIVKFVDNMTGLRVDISFENLSGVAADRTFTKWKEDYPAMPAIVALIKQFLVMRDLSEVHTGGLGGYSVICLVVAMIHNLQQKHGPEWKAASNLDRILLNFLDHYGNVMDYERLGIRMDPIGYVHKSQFEGKKRPKPERMLIIDPNDAENDISGGSGQVGAILDRFAKAFDALEDRLEDVERDPPDDRDSILGAVWAGNYESFRVQRERLRRVYETMHSSSNSNAGFTSVQDRDSLQQGLAHPPPPPSHPLPSKPRPQQAPKKAPRPALGDRVSPTENTDMSKSQPSEKVKRKQKAVRRAEQFKATHPGVQNVPNRLTEKDYNSFIERHGPGRPVPAPHASASAPKSKPKKEAGAKVEKKKARNKKKAKKTTGSKEK</sequence>
<organism evidence="1 2">
    <name type="scientific">Zalaria obscura</name>
    <dbReference type="NCBI Taxonomy" id="2024903"/>
    <lineage>
        <taxon>Eukaryota</taxon>
        <taxon>Fungi</taxon>
        <taxon>Dikarya</taxon>
        <taxon>Ascomycota</taxon>
        <taxon>Pezizomycotina</taxon>
        <taxon>Dothideomycetes</taxon>
        <taxon>Dothideomycetidae</taxon>
        <taxon>Dothideales</taxon>
        <taxon>Zalariaceae</taxon>
        <taxon>Zalaria</taxon>
    </lineage>
</organism>
<name>A0ACC3S3Z2_9PEZI</name>
<evidence type="ECO:0000313" key="2">
    <source>
        <dbReference type="Proteomes" id="UP001320706"/>
    </source>
</evidence>
<dbReference type="Proteomes" id="UP001320706">
    <property type="component" value="Unassembled WGS sequence"/>
</dbReference>
<proteinExistence type="predicted"/>